<evidence type="ECO:0000256" key="2">
    <source>
        <dbReference type="HAMAP-Rule" id="MF_01805"/>
    </source>
</evidence>
<comment type="similarity">
    <text evidence="2">Belongs to the ScpA family.</text>
</comment>
<keyword evidence="2" id="KW-0159">Chromosome partition</keyword>
<dbReference type="Gene3D" id="1.10.10.580">
    <property type="entry name" value="Structural maintenance of chromosome 1. Chain E"/>
    <property type="match status" value="1"/>
</dbReference>
<dbReference type="PANTHER" id="PTHR33969:SF2">
    <property type="entry name" value="SEGREGATION AND CONDENSATION PROTEIN A"/>
    <property type="match status" value="1"/>
</dbReference>
<dbReference type="GO" id="GO:0051301">
    <property type="term" value="P:cell division"/>
    <property type="evidence" value="ECO:0007669"/>
    <property type="project" value="UniProtKB-KW"/>
</dbReference>
<dbReference type="Pfam" id="PF02616">
    <property type="entry name" value="SMC_ScpA"/>
    <property type="match status" value="1"/>
</dbReference>
<dbReference type="EMBL" id="DSOK01000177">
    <property type="protein sequence ID" value="HEN15027.1"/>
    <property type="molecule type" value="Genomic_DNA"/>
</dbReference>
<dbReference type="AlphaFoldDB" id="A0A7C2K011"/>
<comment type="subcellular location">
    <subcellularLocation>
        <location evidence="2">Cytoplasm</location>
    </subcellularLocation>
    <text evidence="2">Associated with two foci at the outer edges of the nucleoid region in young cells, and at four foci within both cell halves in older cells.</text>
</comment>
<dbReference type="InterPro" id="IPR023093">
    <property type="entry name" value="ScpA-like_C"/>
</dbReference>
<evidence type="ECO:0000313" key="3">
    <source>
        <dbReference type="EMBL" id="HEN15027.1"/>
    </source>
</evidence>
<proteinExistence type="inferred from homology"/>
<dbReference type="GO" id="GO:0007059">
    <property type="term" value="P:chromosome segregation"/>
    <property type="evidence" value="ECO:0007669"/>
    <property type="project" value="UniProtKB-UniRule"/>
</dbReference>
<organism evidence="3">
    <name type="scientific">Schlesneria paludicola</name>
    <dbReference type="NCBI Taxonomy" id="360056"/>
    <lineage>
        <taxon>Bacteria</taxon>
        <taxon>Pseudomonadati</taxon>
        <taxon>Planctomycetota</taxon>
        <taxon>Planctomycetia</taxon>
        <taxon>Planctomycetales</taxon>
        <taxon>Planctomycetaceae</taxon>
        <taxon>Schlesneria</taxon>
    </lineage>
</organism>
<keyword evidence="2" id="KW-0132">Cell division</keyword>
<dbReference type="GO" id="GO:0006260">
    <property type="term" value="P:DNA replication"/>
    <property type="evidence" value="ECO:0007669"/>
    <property type="project" value="UniProtKB-UniRule"/>
</dbReference>
<evidence type="ECO:0000256" key="1">
    <source>
        <dbReference type="ARBA" id="ARBA00044777"/>
    </source>
</evidence>
<gene>
    <name evidence="2" type="primary">scpA</name>
    <name evidence="3" type="ORF">ENQ76_06105</name>
</gene>
<sequence length="261" mass="29693">MGGYRIELEGFSGPLDLLLYLVRRNELDVTRLQLSKITSQFLSFLEVLQFLDFELIGDFLVLASTLVEIKSRSVLPQPEEPADETAAVDDAPRAELIARLLAYKRYKEAAAALDHRASEWQQRYPRLSDDRPTIGRDHTADPIREVELWDLVSALSRVLQKKVIEQNSTVRYDETPIHVYAEQIADRVRQAGRVPFSRFFEGTNRRSRIIGIFLAILELLRHHAFRAEQPEAFGEIYVLPPLQDAPRENPVAAPDAATVSS</sequence>
<name>A0A7C2K011_9PLAN</name>
<accession>A0A7C2K011</accession>
<keyword evidence="2" id="KW-0131">Cell cycle</keyword>
<keyword evidence="2" id="KW-0963">Cytoplasm</keyword>
<dbReference type="PANTHER" id="PTHR33969">
    <property type="entry name" value="SEGREGATION AND CONDENSATION PROTEIN A"/>
    <property type="match status" value="1"/>
</dbReference>
<comment type="function">
    <text evidence="2">Participates in chromosomal partition during cell division. May act via the formation of a condensin-like complex containing Smc and ScpB that pull DNA away from mid-cell into both cell halves.</text>
</comment>
<protein>
    <recommendedName>
        <fullName evidence="1 2">Segregation and condensation protein A</fullName>
    </recommendedName>
</protein>
<dbReference type="Gene3D" id="6.10.250.2410">
    <property type="match status" value="1"/>
</dbReference>
<comment type="caution">
    <text evidence="3">The sequence shown here is derived from an EMBL/GenBank/DDBJ whole genome shotgun (WGS) entry which is preliminary data.</text>
</comment>
<dbReference type="GO" id="GO:0005737">
    <property type="term" value="C:cytoplasm"/>
    <property type="evidence" value="ECO:0007669"/>
    <property type="project" value="UniProtKB-SubCell"/>
</dbReference>
<dbReference type="InterPro" id="IPR003768">
    <property type="entry name" value="ScpA"/>
</dbReference>
<dbReference type="HAMAP" id="MF_01805">
    <property type="entry name" value="ScpA"/>
    <property type="match status" value="1"/>
</dbReference>
<reference evidence="3" key="1">
    <citation type="journal article" date="2020" name="mSystems">
        <title>Genome- and Community-Level Interaction Insights into Carbon Utilization and Element Cycling Functions of Hydrothermarchaeota in Hydrothermal Sediment.</title>
        <authorList>
            <person name="Zhou Z."/>
            <person name="Liu Y."/>
            <person name="Xu W."/>
            <person name="Pan J."/>
            <person name="Luo Z.H."/>
            <person name="Li M."/>
        </authorList>
    </citation>
    <scope>NUCLEOTIDE SEQUENCE [LARGE SCALE GENOMIC DNA]</scope>
    <source>
        <strain evidence="3">SpSt-339</strain>
    </source>
</reference>
<comment type="subunit">
    <text evidence="2">Component of a cohesin-like complex composed of ScpA, ScpB and the Smc homodimer, in which ScpA and ScpB bind to the head domain of Smc. The presence of the three proteins is required for the association of the complex with DNA.</text>
</comment>